<dbReference type="PANTHER" id="PTHR35279">
    <property type="match status" value="1"/>
</dbReference>
<organism evidence="2 3">
    <name type="scientific">Symbiodinium natans</name>
    <dbReference type="NCBI Taxonomy" id="878477"/>
    <lineage>
        <taxon>Eukaryota</taxon>
        <taxon>Sar</taxon>
        <taxon>Alveolata</taxon>
        <taxon>Dinophyceae</taxon>
        <taxon>Suessiales</taxon>
        <taxon>Symbiodiniaceae</taxon>
        <taxon>Symbiodinium</taxon>
    </lineage>
</organism>
<reference evidence="2" key="1">
    <citation type="submission" date="2021-02" db="EMBL/GenBank/DDBJ databases">
        <authorList>
            <person name="Dougan E. K."/>
            <person name="Rhodes N."/>
            <person name="Thang M."/>
            <person name="Chan C."/>
        </authorList>
    </citation>
    <scope>NUCLEOTIDE SEQUENCE</scope>
</reference>
<evidence type="ECO:0000256" key="1">
    <source>
        <dbReference type="SAM" id="MobiDB-lite"/>
    </source>
</evidence>
<evidence type="ECO:0000313" key="3">
    <source>
        <dbReference type="Proteomes" id="UP000604046"/>
    </source>
</evidence>
<dbReference type="Proteomes" id="UP000604046">
    <property type="component" value="Unassembled WGS sequence"/>
</dbReference>
<accession>A0A812JZX2</accession>
<evidence type="ECO:0000313" key="2">
    <source>
        <dbReference type="EMBL" id="CAE7217557.1"/>
    </source>
</evidence>
<dbReference type="AlphaFoldDB" id="A0A812JZX2"/>
<name>A0A812JZX2_9DINO</name>
<dbReference type="OrthoDB" id="3510at2759"/>
<gene>
    <name evidence="2" type="ORF">SNAT2548_LOCUS7739</name>
</gene>
<sequence>WDARNSASPVVLPPKDGGEWRMWYYGRAGTTWARGVDAFLPTGRIGAATSVDGARWRRLKGPLEGGACLDPSEDEDAFDCVHVGVGDVVELPNGTLWMYYFGGGLDGVPRPGIRMQIGLATSEDGLTWRRHGAPVLAPGDPGDFDETFVAWPRVLPPWDTKNVPGIVEGQWYMSYHTASFKEGIQWSAGAAFSNDGISWTKVPKPVLEGGGGGAWDEKGVGVRHPVLRPDGRLVMVYEAVDSAMDHAMGLAESSDGITWTKVQFPEAERGGPILKKGAADAWDSRVVGTPYVVPPVGPEDPWRLYYVGEATEKPGLSVGLAESFDERLQVWRKRRADADSLPKSNNEGLYSRVWKKGERSQTRDVSSAAGDLDL</sequence>
<feature type="non-terminal residue" evidence="2">
    <location>
        <position position="374"/>
    </location>
</feature>
<dbReference type="EMBL" id="CAJNDS010000553">
    <property type="protein sequence ID" value="CAE7217557.1"/>
    <property type="molecule type" value="Genomic_DNA"/>
</dbReference>
<feature type="non-terminal residue" evidence="2">
    <location>
        <position position="1"/>
    </location>
</feature>
<dbReference type="SUPFAM" id="SSF75005">
    <property type="entry name" value="Arabinanase/levansucrase/invertase"/>
    <property type="match status" value="1"/>
</dbReference>
<dbReference type="InterPro" id="IPR023296">
    <property type="entry name" value="Glyco_hydro_beta-prop_sf"/>
</dbReference>
<keyword evidence="3" id="KW-1185">Reference proteome</keyword>
<dbReference type="Gene3D" id="2.115.10.20">
    <property type="entry name" value="Glycosyl hydrolase domain, family 43"/>
    <property type="match status" value="2"/>
</dbReference>
<dbReference type="PANTHER" id="PTHR35279:SF4">
    <property type="entry name" value="GLYCOSYL HYDROLASE FAMILY 32 N-TERMINAL DOMAIN-CONTAINING PROTEIN"/>
    <property type="match status" value="1"/>
</dbReference>
<evidence type="ECO:0008006" key="4">
    <source>
        <dbReference type="Google" id="ProtNLM"/>
    </source>
</evidence>
<feature type="region of interest" description="Disordered" evidence="1">
    <location>
        <begin position="335"/>
        <end position="374"/>
    </location>
</feature>
<comment type="caution">
    <text evidence="2">The sequence shown here is derived from an EMBL/GenBank/DDBJ whole genome shotgun (WGS) entry which is preliminary data.</text>
</comment>
<proteinExistence type="predicted"/>
<protein>
    <recommendedName>
        <fullName evidence="4">Glycosyl hydrolase family 32 N-terminal domain-containing protein</fullName>
    </recommendedName>
</protein>